<keyword evidence="4" id="KW-1133">Transmembrane helix</keyword>
<evidence type="ECO:0000256" key="4">
    <source>
        <dbReference type="SAM" id="Phobius"/>
    </source>
</evidence>
<proteinExistence type="predicted"/>
<comment type="caution">
    <text evidence="6">The sequence shown here is derived from an EMBL/GenBank/DDBJ whole genome shotgun (WGS) entry which is preliminary data.</text>
</comment>
<feature type="region of interest" description="Disordered" evidence="3">
    <location>
        <begin position="1"/>
        <end position="27"/>
    </location>
</feature>
<dbReference type="InterPro" id="IPR004352">
    <property type="entry name" value="GH114_TIM-barrel"/>
</dbReference>
<evidence type="ECO:0000256" key="2">
    <source>
        <dbReference type="ARBA" id="ARBA00012755"/>
    </source>
</evidence>
<protein>
    <recommendedName>
        <fullName evidence="2">alpha-galactosidase</fullName>
        <ecNumber evidence="2">3.2.1.22</ecNumber>
    </recommendedName>
</protein>
<dbReference type="EC" id="3.2.1.22" evidence="2"/>
<accession>A0A9P8HU23</accession>
<dbReference type="Gene3D" id="3.20.20.70">
    <property type="entry name" value="Aldolase class I"/>
    <property type="match status" value="1"/>
</dbReference>
<dbReference type="Proteomes" id="UP000698800">
    <property type="component" value="Unassembled WGS sequence"/>
</dbReference>
<evidence type="ECO:0000256" key="1">
    <source>
        <dbReference type="ARBA" id="ARBA00001255"/>
    </source>
</evidence>
<evidence type="ECO:0000256" key="3">
    <source>
        <dbReference type="SAM" id="MobiDB-lite"/>
    </source>
</evidence>
<feature type="transmembrane region" description="Helical" evidence="4">
    <location>
        <begin position="51"/>
        <end position="73"/>
    </location>
</feature>
<keyword evidence="7" id="KW-1185">Reference proteome</keyword>
<dbReference type="EMBL" id="JAGHQL010000142">
    <property type="protein sequence ID" value="KAH0537524.1"/>
    <property type="molecule type" value="Genomic_DNA"/>
</dbReference>
<dbReference type="InterPro" id="IPR013785">
    <property type="entry name" value="Aldolase_TIM"/>
</dbReference>
<sequence length="343" mass="38137">MPKSILSSLTPSFPEIPNPRGSPMKEYNKQGYGRANIGMSWWRRWSVTQKIVCVAVTVVLVGIAVGLGVGLTVGRRDHSGFSSSNDTGISSGWEGPGKNTSIWKPERGTTWQIVLLHPLNDTTPDVQVYDIDLFTNNASTISDLHGKNRKVICYFSAGTYESFRPDSTDFSRSDYRNVVEGWNNERWLDTNSANVRRIMVERLDLAAHKGCDGVDPDNVDGYDNDTGFSLNQDDAVNYLTFLANHAHNRSLSIGLKNAGAIVPRVVDLLEWEVNEQCVQYDECDLYRPFVDANKPVFHIEYPDSAPDIDLATANSICGAANTVDFSTLMKALVLDDWYRTCPA</sequence>
<evidence type="ECO:0000313" key="7">
    <source>
        <dbReference type="Proteomes" id="UP000698800"/>
    </source>
</evidence>
<organism evidence="6 7">
    <name type="scientific">Glutinoglossum americanum</name>
    <dbReference type="NCBI Taxonomy" id="1670608"/>
    <lineage>
        <taxon>Eukaryota</taxon>
        <taxon>Fungi</taxon>
        <taxon>Dikarya</taxon>
        <taxon>Ascomycota</taxon>
        <taxon>Pezizomycotina</taxon>
        <taxon>Geoglossomycetes</taxon>
        <taxon>Geoglossales</taxon>
        <taxon>Geoglossaceae</taxon>
        <taxon>Glutinoglossum</taxon>
    </lineage>
</organism>
<keyword evidence="4" id="KW-0472">Membrane</keyword>
<evidence type="ECO:0000259" key="5">
    <source>
        <dbReference type="Pfam" id="PF03537"/>
    </source>
</evidence>
<dbReference type="PANTHER" id="PTHR35273:SF2">
    <property type="entry name" value="ALPHA-GALACTOSIDASE"/>
    <property type="match status" value="1"/>
</dbReference>
<comment type="catalytic activity">
    <reaction evidence="1">
        <text>Hydrolysis of terminal, non-reducing alpha-D-galactose residues in alpha-D-galactosides, including galactose oligosaccharides, galactomannans and galactolipids.</text>
        <dbReference type="EC" id="3.2.1.22"/>
    </reaction>
</comment>
<reference evidence="6" key="1">
    <citation type="submission" date="2021-03" db="EMBL/GenBank/DDBJ databases">
        <title>Comparative genomics and phylogenomic investigation of the class Geoglossomycetes provide insights into ecological specialization and systematics.</title>
        <authorList>
            <person name="Melie T."/>
            <person name="Pirro S."/>
            <person name="Miller A.N."/>
            <person name="Quandt A."/>
        </authorList>
    </citation>
    <scope>NUCLEOTIDE SEQUENCE</scope>
    <source>
        <strain evidence="6">GBOQ0MN5Z8</strain>
    </source>
</reference>
<feature type="compositionally biased region" description="Polar residues" evidence="3">
    <location>
        <begin position="1"/>
        <end position="11"/>
    </location>
</feature>
<dbReference type="Pfam" id="PF03537">
    <property type="entry name" value="Glyco_hydro_114"/>
    <property type="match status" value="1"/>
</dbReference>
<dbReference type="OrthoDB" id="2108802at2759"/>
<evidence type="ECO:0000313" key="6">
    <source>
        <dbReference type="EMBL" id="KAH0537524.1"/>
    </source>
</evidence>
<gene>
    <name evidence="6" type="ORF">FGG08_005699</name>
</gene>
<name>A0A9P8HU23_9PEZI</name>
<keyword evidence="4" id="KW-0812">Transmembrane</keyword>
<feature type="domain" description="Glycoside-hydrolase family GH114 TIM-barrel" evidence="5">
    <location>
        <begin position="110"/>
        <end position="336"/>
    </location>
</feature>
<dbReference type="GO" id="GO:0004557">
    <property type="term" value="F:alpha-galactosidase activity"/>
    <property type="evidence" value="ECO:0007669"/>
    <property type="project" value="UniProtKB-EC"/>
</dbReference>
<dbReference type="InterPro" id="IPR017853">
    <property type="entry name" value="GH"/>
</dbReference>
<dbReference type="PANTHER" id="PTHR35273">
    <property type="entry name" value="ALPHA-1,4 POLYGALACTOSAMINIDASE, PUTATIVE (AFU_ORTHOLOGUE AFUA_3G07890)-RELATED"/>
    <property type="match status" value="1"/>
</dbReference>
<dbReference type="SUPFAM" id="SSF51445">
    <property type="entry name" value="(Trans)glycosidases"/>
    <property type="match status" value="1"/>
</dbReference>
<dbReference type="AlphaFoldDB" id="A0A9P8HU23"/>